<dbReference type="EMBL" id="JH604633">
    <property type="protein sequence ID" value="EHY66612.1"/>
    <property type="molecule type" value="Genomic_DNA"/>
</dbReference>
<sequence length="134" mass="14904">MAGTEISKESLQKISEDTTASSGLEEAAASEHRENIKKIIRVMENKSKAGKDYESLKGISLPIEFIMECEKLTEYIGTLYLEDTLQPDAAKTVRSITNKGTNLWMVTGIEKKVLFPAGSFQEWQVVSGPYQAQK</sequence>
<organism evidence="2">
    <name type="scientific">Nematocida ausubeli (strain ATCC PRA-371 / ERTm2)</name>
    <name type="common">Nematode killer fungus</name>
    <dbReference type="NCBI Taxonomy" id="1913371"/>
    <lineage>
        <taxon>Eukaryota</taxon>
        <taxon>Fungi</taxon>
        <taxon>Fungi incertae sedis</taxon>
        <taxon>Microsporidia</taxon>
        <taxon>Nematocida</taxon>
    </lineage>
</organism>
<protein>
    <submittedName>
        <fullName evidence="2">Uncharacterized protein</fullName>
    </submittedName>
</protein>
<name>H8Z9I1_NEMA1</name>
<reference evidence="2" key="1">
    <citation type="submission" date="2011-03" db="EMBL/GenBank/DDBJ databases">
        <title>The Genome Sequence of Nematocida sp1 strain ERTm2.</title>
        <authorList>
            <consortium name="The Broad Institute Genome Sequencing Platform"/>
            <consortium name="The Broad Institute Genome Sequencing Center for Infectious Disease"/>
            <person name="Cuomo C."/>
            <person name="Troemel E."/>
            <person name="Young S.K."/>
            <person name="Zeng Q."/>
            <person name="Gargeya S."/>
            <person name="Fitzgerald M."/>
            <person name="Haas B."/>
            <person name="Abouelleil A."/>
            <person name="Alvarado L."/>
            <person name="Arachchi H.M."/>
            <person name="Berlin A."/>
            <person name="Brown A."/>
            <person name="Chapman S.B."/>
            <person name="Chen Z."/>
            <person name="Dunbar C."/>
            <person name="Freedman E."/>
            <person name="Gearin G."/>
            <person name="Gellesch M."/>
            <person name="Goldberg J."/>
            <person name="Griggs A."/>
            <person name="Gujja S."/>
            <person name="Heilman E.R."/>
            <person name="Heiman D."/>
            <person name="Howarth C."/>
            <person name="Larson L."/>
            <person name="Lui A."/>
            <person name="MacDonald P.J.P."/>
            <person name="Mehta T."/>
            <person name="Montmayeur A."/>
            <person name="Murphy C."/>
            <person name="Neiman D."/>
            <person name="Pearson M."/>
            <person name="Priest M."/>
            <person name="Roberts A."/>
            <person name="Saif S."/>
            <person name="Shea T."/>
            <person name="Shenoy N."/>
            <person name="Sisk P."/>
            <person name="Stolte C."/>
            <person name="Sykes S."/>
            <person name="White J."/>
            <person name="Yandava C."/>
            <person name="Wortman J."/>
            <person name="Nusbaum C."/>
            <person name="Birren B."/>
        </authorList>
    </citation>
    <scope>NUCLEOTIDE SEQUENCE</scope>
    <source>
        <strain evidence="2">ERTm2</strain>
    </source>
</reference>
<evidence type="ECO:0000256" key="1">
    <source>
        <dbReference type="SAM" id="MobiDB-lite"/>
    </source>
</evidence>
<dbReference type="Proteomes" id="UP000005622">
    <property type="component" value="Unassembled WGS sequence"/>
</dbReference>
<dbReference type="HOGENOM" id="CLU_1896777_0_0_1"/>
<dbReference type="AlphaFoldDB" id="H8Z9I1"/>
<gene>
    <name evidence="2" type="ORF">NERG_00252</name>
</gene>
<evidence type="ECO:0000313" key="2">
    <source>
        <dbReference type="EMBL" id="EHY66612.1"/>
    </source>
</evidence>
<feature type="compositionally biased region" description="Basic and acidic residues" evidence="1">
    <location>
        <begin position="1"/>
        <end position="16"/>
    </location>
</feature>
<feature type="region of interest" description="Disordered" evidence="1">
    <location>
        <begin position="1"/>
        <end position="31"/>
    </location>
</feature>
<proteinExistence type="predicted"/>
<accession>H8Z9I1</accession>